<sequence length="87" mass="9448">MPTEPHFMRHALLFELLRQQCRSETTARRLTSGADPVTAGDAILLQTRARKSLGRQCLATAQRPITQGPLSAPFRTAQPGPGTVPPT</sequence>
<dbReference type="AlphaFoldDB" id="A0A1G6JXR8"/>
<evidence type="ECO:0000256" key="1">
    <source>
        <dbReference type="SAM" id="MobiDB-lite"/>
    </source>
</evidence>
<gene>
    <name evidence="2" type="ORF">SAMN04488239_101459</name>
</gene>
<evidence type="ECO:0000313" key="3">
    <source>
        <dbReference type="Proteomes" id="UP000199628"/>
    </source>
</evidence>
<keyword evidence="3" id="KW-1185">Reference proteome</keyword>
<proteinExistence type="predicted"/>
<protein>
    <submittedName>
        <fullName evidence="2">Uncharacterized protein</fullName>
    </submittedName>
</protein>
<feature type="region of interest" description="Disordered" evidence="1">
    <location>
        <begin position="61"/>
        <end position="87"/>
    </location>
</feature>
<dbReference type="RefSeq" id="WP_093027242.1">
    <property type="nucleotide sequence ID" value="NZ_FMZV01000001.1"/>
</dbReference>
<dbReference type="Proteomes" id="UP000199628">
    <property type="component" value="Unassembled WGS sequence"/>
</dbReference>
<evidence type="ECO:0000313" key="2">
    <source>
        <dbReference type="EMBL" id="SDC23195.1"/>
    </source>
</evidence>
<reference evidence="3" key="1">
    <citation type="submission" date="2016-10" db="EMBL/GenBank/DDBJ databases">
        <authorList>
            <person name="Varghese N."/>
            <person name="Submissions S."/>
        </authorList>
    </citation>
    <scope>NUCLEOTIDE SEQUENCE [LARGE SCALE GENOMIC DNA]</scope>
    <source>
        <strain evidence="3">CGMCC 1.9108</strain>
    </source>
</reference>
<organism evidence="2 3">
    <name type="scientific">Ruegeria marina</name>
    <dbReference type="NCBI Taxonomy" id="639004"/>
    <lineage>
        <taxon>Bacteria</taxon>
        <taxon>Pseudomonadati</taxon>
        <taxon>Pseudomonadota</taxon>
        <taxon>Alphaproteobacteria</taxon>
        <taxon>Rhodobacterales</taxon>
        <taxon>Roseobacteraceae</taxon>
        <taxon>Ruegeria</taxon>
    </lineage>
</organism>
<name>A0A1G6JXR8_9RHOB</name>
<accession>A0A1G6JXR8</accession>
<dbReference type="EMBL" id="FMZV01000001">
    <property type="protein sequence ID" value="SDC23195.1"/>
    <property type="molecule type" value="Genomic_DNA"/>
</dbReference>
<dbReference type="STRING" id="639004.SAMN04488239_101459"/>